<evidence type="ECO:0000256" key="1">
    <source>
        <dbReference type="SAM" id="MobiDB-lite"/>
    </source>
</evidence>
<feature type="region of interest" description="Disordered" evidence="1">
    <location>
        <begin position="81"/>
        <end position="116"/>
    </location>
</feature>
<evidence type="ECO:0000313" key="3">
    <source>
        <dbReference type="Proteomes" id="UP000596083"/>
    </source>
</evidence>
<evidence type="ECO:0000313" key="2">
    <source>
        <dbReference type="EMBL" id="QQM31305.1"/>
    </source>
</evidence>
<gene>
    <name evidence="2" type="ORF">JET14_03785</name>
</gene>
<accession>A0A7T7HLG4</accession>
<dbReference type="KEGG" id="mlut:JET14_03785"/>
<dbReference type="AlphaFoldDB" id="A0A7T7HLG4"/>
<reference evidence="2 3" key="1">
    <citation type="submission" date="2020-12" db="EMBL/GenBank/DDBJ databases">
        <authorList>
            <person name="Zheng R.K."/>
            <person name="Sun C.M."/>
        </authorList>
    </citation>
    <scope>NUCLEOTIDE SEQUENCE [LARGE SCALE GENOMIC DNA]</scope>
    <source>
        <strain evidence="2 3">ZRK001</strain>
    </source>
</reference>
<proteinExistence type="predicted"/>
<dbReference type="Proteomes" id="UP000596083">
    <property type="component" value="Chromosome"/>
</dbReference>
<dbReference type="RefSeq" id="WP_200336866.1">
    <property type="nucleotide sequence ID" value="NZ_CP066786.1"/>
</dbReference>
<name>A0A7T7HLG4_9HYPH</name>
<organism evidence="2 3">
    <name type="scientific">Martelella lutilitoris</name>
    <dbReference type="NCBI Taxonomy" id="2583532"/>
    <lineage>
        <taxon>Bacteria</taxon>
        <taxon>Pseudomonadati</taxon>
        <taxon>Pseudomonadota</taxon>
        <taxon>Alphaproteobacteria</taxon>
        <taxon>Hyphomicrobiales</taxon>
        <taxon>Aurantimonadaceae</taxon>
        <taxon>Martelella</taxon>
    </lineage>
</organism>
<sequence length="116" mass="12922">MLAQMGQAFALQPDRPANETIHELKELQIARTALVKDRTRLLNRIKTQALSLTERHSKARLAQIERQLAAIQTEIETRLRGDDGKARKGGSCATPSICLPSSPCASTSRCRKNTRR</sequence>
<protein>
    <submittedName>
        <fullName evidence="2">Uncharacterized protein</fullName>
    </submittedName>
</protein>
<dbReference type="EMBL" id="CP066786">
    <property type="protein sequence ID" value="QQM31305.1"/>
    <property type="molecule type" value="Genomic_DNA"/>
</dbReference>